<proteinExistence type="predicted"/>
<evidence type="ECO:0000256" key="1">
    <source>
        <dbReference type="SAM" id="Phobius"/>
    </source>
</evidence>
<dbReference type="KEGG" id="psty:BFS30_08455"/>
<feature type="transmembrane region" description="Helical" evidence="1">
    <location>
        <begin position="114"/>
        <end position="134"/>
    </location>
</feature>
<dbReference type="OrthoDB" id="1120077at2"/>
<sequence>MKIDSEKSEFLDEMLEHWQEEQLLTEADVQRLRASYETKSFDWRRLAQYSFWIAMACGVISLGALLIDNTILQYLERLYDTSDGIISFLSIAGASYLFYLSFKRKKTKSHQVFSNEALIFTAVMLTANAIAYLGKAIGTGSAHFSLLLLFAVLIYAVLAYFFKSRLIWVFALISLGAWFGTETGYLSRWNWYFAGMNYPLRFVCFGAALTGLSFLMKGRKKTGHFFPATYISGMVYLFVSLWFLSVFGNYETLEAWYGVKQISLFYWAIISAAACIISIFAGLKYRDDIAREFGITFLFINLYTRYFEYFWDNWHKALFFCVLAASFWIIGRRAEKIWNVEFLKK</sequence>
<feature type="transmembrane region" description="Helical" evidence="1">
    <location>
        <begin position="49"/>
        <end position="72"/>
    </location>
</feature>
<evidence type="ECO:0000313" key="4">
    <source>
        <dbReference type="Proteomes" id="UP000094313"/>
    </source>
</evidence>
<feature type="transmembrane region" description="Helical" evidence="1">
    <location>
        <begin position="166"/>
        <end position="186"/>
    </location>
</feature>
<evidence type="ECO:0000259" key="2">
    <source>
        <dbReference type="Pfam" id="PF09925"/>
    </source>
</evidence>
<accession>A0A1D7QPU5</accession>
<feature type="domain" description="DUF2157" evidence="2">
    <location>
        <begin position="17"/>
        <end position="168"/>
    </location>
</feature>
<feature type="transmembrane region" description="Helical" evidence="1">
    <location>
        <begin position="140"/>
        <end position="161"/>
    </location>
</feature>
<dbReference type="AlphaFoldDB" id="A0A1D7QPU5"/>
<dbReference type="InterPro" id="IPR018677">
    <property type="entry name" value="DUF2157"/>
</dbReference>
<name>A0A1D7QPU5_9SPHI</name>
<evidence type="ECO:0000313" key="3">
    <source>
        <dbReference type="EMBL" id="AOM80696.1"/>
    </source>
</evidence>
<keyword evidence="4" id="KW-1185">Reference proteome</keyword>
<dbReference type="Pfam" id="PF09925">
    <property type="entry name" value="DUF2157"/>
    <property type="match status" value="1"/>
</dbReference>
<keyword evidence="1" id="KW-0472">Membrane</keyword>
<feature type="transmembrane region" description="Helical" evidence="1">
    <location>
        <begin position="225"/>
        <end position="244"/>
    </location>
</feature>
<keyword evidence="1" id="KW-1133">Transmembrane helix</keyword>
<feature type="transmembrane region" description="Helical" evidence="1">
    <location>
        <begin position="84"/>
        <end position="102"/>
    </location>
</feature>
<organism evidence="3 4">
    <name type="scientific">Pedobacter steynii</name>
    <dbReference type="NCBI Taxonomy" id="430522"/>
    <lineage>
        <taxon>Bacteria</taxon>
        <taxon>Pseudomonadati</taxon>
        <taxon>Bacteroidota</taxon>
        <taxon>Sphingobacteriia</taxon>
        <taxon>Sphingobacteriales</taxon>
        <taxon>Sphingobacteriaceae</taxon>
        <taxon>Pedobacter</taxon>
    </lineage>
</organism>
<keyword evidence="1" id="KW-0812">Transmembrane</keyword>
<feature type="transmembrane region" description="Helical" evidence="1">
    <location>
        <begin position="198"/>
        <end position="216"/>
    </location>
</feature>
<dbReference type="Proteomes" id="UP000094313">
    <property type="component" value="Chromosome"/>
</dbReference>
<feature type="transmembrane region" description="Helical" evidence="1">
    <location>
        <begin position="264"/>
        <end position="283"/>
    </location>
</feature>
<dbReference type="EMBL" id="CP017141">
    <property type="protein sequence ID" value="AOM80696.1"/>
    <property type="molecule type" value="Genomic_DNA"/>
</dbReference>
<gene>
    <name evidence="3" type="ORF">BFS30_08455</name>
</gene>
<reference evidence="3 4" key="1">
    <citation type="submission" date="2016-08" db="EMBL/GenBank/DDBJ databases">
        <authorList>
            <person name="Seilhamer J.J."/>
        </authorList>
    </citation>
    <scope>NUCLEOTIDE SEQUENCE [LARGE SCALE GENOMIC DNA]</scope>
    <source>
        <strain evidence="3 4">DX4</strain>
    </source>
</reference>
<feature type="transmembrane region" description="Helical" evidence="1">
    <location>
        <begin position="313"/>
        <end position="330"/>
    </location>
</feature>
<dbReference type="RefSeq" id="WP_069382353.1">
    <property type="nucleotide sequence ID" value="NZ_CP017141.1"/>
</dbReference>
<protein>
    <submittedName>
        <fullName evidence="3">DUF2157 domain-containing protein</fullName>
    </submittedName>
</protein>